<dbReference type="PANTHER" id="PTHR23240">
    <property type="entry name" value="DNA CROSS-LINK REPAIR PROTEIN PSO2/SNM1-RELATED"/>
    <property type="match status" value="1"/>
</dbReference>
<keyword evidence="5" id="KW-0539">Nucleus</keyword>
<dbReference type="Proteomes" id="UP001363151">
    <property type="component" value="Unassembled WGS sequence"/>
</dbReference>
<dbReference type="InterPro" id="IPR001279">
    <property type="entry name" value="Metallo-B-lactamas"/>
</dbReference>
<feature type="compositionally biased region" description="Pro residues" evidence="7">
    <location>
        <begin position="917"/>
        <end position="926"/>
    </location>
</feature>
<keyword evidence="3" id="KW-0227">DNA damage</keyword>
<dbReference type="Gene3D" id="3.30.40.10">
    <property type="entry name" value="Zinc/RING finger domain, C3HC4 (zinc finger)"/>
    <property type="match status" value="1"/>
</dbReference>
<evidence type="ECO:0000256" key="2">
    <source>
        <dbReference type="ARBA" id="ARBA00010304"/>
    </source>
</evidence>
<dbReference type="SMART" id="SM00849">
    <property type="entry name" value="Lactamase_B"/>
    <property type="match status" value="1"/>
</dbReference>
<dbReference type="SUPFAM" id="SSF57850">
    <property type="entry name" value="RING/U-box"/>
    <property type="match status" value="1"/>
</dbReference>
<feature type="domain" description="RING-type" evidence="8">
    <location>
        <begin position="800"/>
        <end position="849"/>
    </location>
</feature>
<dbReference type="SMART" id="SM00184">
    <property type="entry name" value="RING"/>
    <property type="match status" value="1"/>
</dbReference>
<organism evidence="10 11">
    <name type="scientific">Aureococcus anophagefferens</name>
    <name type="common">Harmful bloom alga</name>
    <dbReference type="NCBI Taxonomy" id="44056"/>
    <lineage>
        <taxon>Eukaryota</taxon>
        <taxon>Sar</taxon>
        <taxon>Stramenopiles</taxon>
        <taxon>Ochrophyta</taxon>
        <taxon>Pelagophyceae</taxon>
        <taxon>Pelagomonadales</taxon>
        <taxon>Pelagomonadaceae</taxon>
        <taxon>Aureococcus</taxon>
    </lineage>
</organism>
<dbReference type="PROSITE" id="PS50966">
    <property type="entry name" value="ZF_SWIM"/>
    <property type="match status" value="1"/>
</dbReference>
<dbReference type="InterPro" id="IPR036866">
    <property type="entry name" value="RibonucZ/Hydroxyglut_hydro"/>
</dbReference>
<dbReference type="EMBL" id="JBBJCI010000210">
    <property type="protein sequence ID" value="KAK7240619.1"/>
    <property type="molecule type" value="Genomic_DNA"/>
</dbReference>
<gene>
    <name evidence="10" type="ORF">SO694_00057245</name>
</gene>
<protein>
    <submittedName>
        <fullName evidence="10">DNA cross-link repair 1A protein</fullName>
    </submittedName>
</protein>
<proteinExistence type="inferred from homology"/>
<feature type="region of interest" description="Disordered" evidence="7">
    <location>
        <begin position="497"/>
        <end position="527"/>
    </location>
</feature>
<evidence type="ECO:0000256" key="3">
    <source>
        <dbReference type="ARBA" id="ARBA00022763"/>
    </source>
</evidence>
<dbReference type="InterPro" id="IPR007527">
    <property type="entry name" value="Znf_SWIM"/>
</dbReference>
<dbReference type="Gene3D" id="3.40.50.12650">
    <property type="match status" value="1"/>
</dbReference>
<dbReference type="Pfam" id="PF07522">
    <property type="entry name" value="DRMBL"/>
    <property type="match status" value="1"/>
</dbReference>
<comment type="similarity">
    <text evidence="2">Belongs to the DNA repair metallo-beta-lactamase (DRMBL) family.</text>
</comment>
<dbReference type="InterPro" id="IPR013083">
    <property type="entry name" value="Znf_RING/FYVE/PHD"/>
</dbReference>
<evidence type="ECO:0000259" key="9">
    <source>
        <dbReference type="PROSITE" id="PS50966"/>
    </source>
</evidence>
<dbReference type="SUPFAM" id="SSF56281">
    <property type="entry name" value="Metallo-hydrolase/oxidoreductase"/>
    <property type="match status" value="1"/>
</dbReference>
<reference evidence="10 11" key="1">
    <citation type="submission" date="2024-03" db="EMBL/GenBank/DDBJ databases">
        <title>Aureococcus anophagefferens CCMP1851 and Kratosvirus quantuckense: Draft genome of a second virus-susceptible host strain in the model system.</title>
        <authorList>
            <person name="Chase E."/>
            <person name="Truchon A.R."/>
            <person name="Schepens W."/>
            <person name="Wilhelm S.W."/>
        </authorList>
    </citation>
    <scope>NUCLEOTIDE SEQUENCE [LARGE SCALE GENOMIC DNA]</scope>
    <source>
        <strain evidence="10 11">CCMP1851</strain>
    </source>
</reference>
<keyword evidence="6" id="KW-0862">Zinc</keyword>
<accession>A0ABR1FXI9</accession>
<evidence type="ECO:0000256" key="4">
    <source>
        <dbReference type="ARBA" id="ARBA00023204"/>
    </source>
</evidence>
<comment type="caution">
    <text evidence="10">The sequence shown here is derived from an EMBL/GenBank/DDBJ whole genome shotgun (WGS) entry which is preliminary data.</text>
</comment>
<keyword evidence="11" id="KW-1185">Reference proteome</keyword>
<feature type="domain" description="SWIM-type" evidence="9">
    <location>
        <begin position="687"/>
        <end position="721"/>
    </location>
</feature>
<evidence type="ECO:0000313" key="10">
    <source>
        <dbReference type="EMBL" id="KAK7240619.1"/>
    </source>
</evidence>
<dbReference type="PROSITE" id="PS50089">
    <property type="entry name" value="ZF_RING_2"/>
    <property type="match status" value="1"/>
</dbReference>
<evidence type="ECO:0000259" key="8">
    <source>
        <dbReference type="PROSITE" id="PS50089"/>
    </source>
</evidence>
<evidence type="ECO:0000256" key="5">
    <source>
        <dbReference type="ARBA" id="ARBA00023242"/>
    </source>
</evidence>
<dbReference type="Pfam" id="PF12706">
    <property type="entry name" value="Lactamase_B_2"/>
    <property type="match status" value="1"/>
</dbReference>
<sequence>MATQNAQVKRLDDPFGAFVVDGFNFVKAFPDVRHWLLTHAHSDHTCGLRANFDAGTIYCSTITKRLVAREFPGRLGDRIETLDPGASLTVGRTTITAIDAGHCPGAVLFLLAHESGATALHTGDMRASPAVTEATKEALAGRAVDVLYLDTTYAAPQNDFPSQGEACAVIADVVTQELAREPKTLFLANAYSVGKENAFDAAIRASGGLGYVNGRRAESLRACGRWDPSLHTEDASDERVAVWVGHRAAPGARDGDDGPHGQLAKVLADAPRFKAVVSLRCTGWEYQKSCRCAGGGLGGLDTYCPKVWEGNDGATRAYGVPYSEHSSFPELKRFVAALRPRKLVPTVNAATRVKRDGLRDLFADGVEHANDRSKMDAYLASPTGGDALRGVDVRRQARLLEQFERTPEAPSPVDAEKAATVREVVGDAPDRYVAALLGDAGGDVAAALSVHFGAHGGVVPPAYYASAPAPSVGPSEDDDADLLVGAVFAVKGRDEDFKLFRTGGPPPPKRRRGEPRPKGQQPGGAAEKVRERLRQLGACVVGLHDTGAKKLAPTHVVVPEGTEPGSLVGLDHLVRVKTESWLLKRVRALEAGTVRKPTEADFKAAEQKKTDAVERAKVNDVGPNGEKRAGPRRKATAETAATAHRALTETMYLVDRRDETRPPPPGACRPPPLRHKFVVMGTTGNVYDVTLDKEPRCTCPLALKHKSKVCKHRYFVFYRVLRLPRDDDEHDPKGLKHVPHQRYLRRDELKAILVDSSTADAPLASRAARDAYRRHSGVIDVDDDGPARDVARRPLAADPCEICFEPFPEGPDGAAFSDFCRGGCGRNYHHECLKRWFDHKRGPPVCPVCAADWTVAPGADAAVASEEGFLNLRELQPGVQAERDTSTYATNSEGRLWTDVHGDRAAHAASLARGDEPPPPPPPDCTPPDDDVIW</sequence>
<evidence type="ECO:0000313" key="11">
    <source>
        <dbReference type="Proteomes" id="UP001363151"/>
    </source>
</evidence>
<keyword evidence="4" id="KW-0234">DNA repair</keyword>
<feature type="region of interest" description="Disordered" evidence="7">
    <location>
        <begin position="898"/>
        <end position="934"/>
    </location>
</feature>
<dbReference type="PANTHER" id="PTHR23240:SF35">
    <property type="entry name" value="DNA REPAIR METALLO-BETA-LACTAMASE FAMILY PROTEIN-RELATED"/>
    <property type="match status" value="1"/>
</dbReference>
<name>A0ABR1FXI9_AURAN</name>
<dbReference type="InterPro" id="IPR011084">
    <property type="entry name" value="DRMBL"/>
</dbReference>
<dbReference type="InterPro" id="IPR001841">
    <property type="entry name" value="Znf_RING"/>
</dbReference>
<evidence type="ECO:0000256" key="1">
    <source>
        <dbReference type="ARBA" id="ARBA00004123"/>
    </source>
</evidence>
<keyword evidence="6" id="KW-0863">Zinc-finger</keyword>
<evidence type="ECO:0000256" key="6">
    <source>
        <dbReference type="PROSITE-ProRule" id="PRU00175"/>
    </source>
</evidence>
<comment type="subcellular location">
    <subcellularLocation>
        <location evidence="1">Nucleus</location>
    </subcellularLocation>
</comment>
<dbReference type="Gene3D" id="3.60.15.10">
    <property type="entry name" value="Ribonuclease Z/Hydroxyacylglutathione hydrolase-like"/>
    <property type="match status" value="1"/>
</dbReference>
<evidence type="ECO:0000256" key="7">
    <source>
        <dbReference type="SAM" id="MobiDB-lite"/>
    </source>
</evidence>
<keyword evidence="6" id="KW-0479">Metal-binding</keyword>